<gene>
    <name evidence="1" type="ORF">PHJA_001140900</name>
</gene>
<keyword evidence="2" id="KW-1185">Reference proteome</keyword>
<dbReference type="AlphaFoldDB" id="A0A830C6U1"/>
<comment type="caution">
    <text evidence="1">The sequence shown here is derived from an EMBL/GenBank/DDBJ whole genome shotgun (WGS) entry which is preliminary data.</text>
</comment>
<proteinExistence type="predicted"/>
<protein>
    <submittedName>
        <fullName evidence="1">Protein h2a.7</fullName>
    </submittedName>
</protein>
<evidence type="ECO:0000313" key="2">
    <source>
        <dbReference type="Proteomes" id="UP000653305"/>
    </source>
</evidence>
<organism evidence="1 2">
    <name type="scientific">Phtheirospermum japonicum</name>
    <dbReference type="NCBI Taxonomy" id="374723"/>
    <lineage>
        <taxon>Eukaryota</taxon>
        <taxon>Viridiplantae</taxon>
        <taxon>Streptophyta</taxon>
        <taxon>Embryophyta</taxon>
        <taxon>Tracheophyta</taxon>
        <taxon>Spermatophyta</taxon>
        <taxon>Magnoliopsida</taxon>
        <taxon>eudicotyledons</taxon>
        <taxon>Gunneridae</taxon>
        <taxon>Pentapetalae</taxon>
        <taxon>asterids</taxon>
        <taxon>lamiids</taxon>
        <taxon>Lamiales</taxon>
        <taxon>Orobanchaceae</taxon>
        <taxon>Orobanchaceae incertae sedis</taxon>
        <taxon>Phtheirospermum</taxon>
    </lineage>
</organism>
<reference evidence="1" key="1">
    <citation type="submission" date="2020-07" db="EMBL/GenBank/DDBJ databases">
        <title>Ethylene signaling mediates host invasion by parasitic plants.</title>
        <authorList>
            <person name="Yoshida S."/>
        </authorList>
    </citation>
    <scope>NUCLEOTIDE SEQUENCE</scope>
    <source>
        <strain evidence="1">Okayama</strain>
    </source>
</reference>
<dbReference type="Proteomes" id="UP000653305">
    <property type="component" value="Unassembled WGS sequence"/>
</dbReference>
<dbReference type="EMBL" id="BMAC01000205">
    <property type="protein sequence ID" value="GFP89971.1"/>
    <property type="molecule type" value="Genomic_DNA"/>
</dbReference>
<accession>A0A830C6U1</accession>
<evidence type="ECO:0000313" key="1">
    <source>
        <dbReference type="EMBL" id="GFP89971.1"/>
    </source>
</evidence>
<name>A0A830C6U1_9LAMI</name>
<sequence length="54" mass="6406">MLSVSAPELRYIWRRSSSTSLLRFWSWLETLQGTTRRPELCQGTFNWLLGMTKN</sequence>